<proteinExistence type="inferred from homology"/>
<protein>
    <submittedName>
        <fullName evidence="3">Uncharacterized protein conserved in bacteria</fullName>
    </submittedName>
</protein>
<keyword evidence="2" id="KW-0175">Coiled coil</keyword>
<sequence>MSPPNHRKIALRLKQAHGHLATILDMIEADRSCADLAQQIQAVENTLRNAKRALIQDHVEHCVIEAMEDGGTGRDDAMREFARLVKYL</sequence>
<reference evidence="3 4" key="1">
    <citation type="journal article" date="2014" name="Genome Biol. Evol.">
        <title>Acetic acid bacteria genomes reveal functional traits for adaptation to life in insect guts.</title>
        <authorList>
            <person name="Chouaia B."/>
            <person name="Gaiarsa S."/>
            <person name="Crotti E."/>
            <person name="Comandatore F."/>
            <person name="Degli Esposti M."/>
            <person name="Ricci I."/>
            <person name="Alma A."/>
            <person name="Favia G."/>
            <person name="Bandi C."/>
            <person name="Daffonchio D."/>
        </authorList>
    </citation>
    <scope>NUCLEOTIDE SEQUENCE [LARGE SCALE GENOMIC DNA]</scope>
    <source>
        <strain evidence="3 4">SF2.1</strain>
    </source>
</reference>
<dbReference type="InterPro" id="IPR038390">
    <property type="entry name" value="Metal_Tscrpt_repr_sf"/>
</dbReference>
<dbReference type="GO" id="GO:0046872">
    <property type="term" value="F:metal ion binding"/>
    <property type="evidence" value="ECO:0007669"/>
    <property type="project" value="InterPro"/>
</dbReference>
<evidence type="ECO:0000256" key="1">
    <source>
        <dbReference type="ARBA" id="ARBA00005260"/>
    </source>
</evidence>
<dbReference type="GeneID" id="78227402"/>
<gene>
    <name evidence="3" type="ORF">ASAP_2954</name>
</gene>
<feature type="coiled-coil region" evidence="2">
    <location>
        <begin position="26"/>
        <end position="53"/>
    </location>
</feature>
<evidence type="ECO:0000313" key="4">
    <source>
        <dbReference type="Proteomes" id="UP000027583"/>
    </source>
</evidence>
<dbReference type="InterPro" id="IPR003735">
    <property type="entry name" value="Metal_Tscrpt_repr"/>
</dbReference>
<dbReference type="EMBL" id="CBLX010000024">
    <property type="protein sequence ID" value="CDG40999.1"/>
    <property type="molecule type" value="Genomic_DNA"/>
</dbReference>
<reference evidence="3 4" key="2">
    <citation type="journal article" date="2014" name="PLoS ONE">
        <title>Evolution of mitochondria reconstructed from the energy metabolism of living bacteria.</title>
        <authorList>
            <person name="Degli Esposti M."/>
            <person name="Chouaia B."/>
            <person name="Comandatore F."/>
            <person name="Crotti E."/>
            <person name="Sassera D."/>
            <person name="Lievens P.M."/>
            <person name="Daffonchio D."/>
            <person name="Bandi C."/>
        </authorList>
    </citation>
    <scope>NUCLEOTIDE SEQUENCE [LARGE SCALE GENOMIC DNA]</scope>
    <source>
        <strain evidence="3 4">SF2.1</strain>
    </source>
</reference>
<name>A0A060QIJ9_9PROT</name>
<dbReference type="PANTHER" id="PTHR33677">
    <property type="entry name" value="TRANSCRIPTIONAL REPRESSOR FRMR-RELATED"/>
    <property type="match status" value="1"/>
</dbReference>
<evidence type="ECO:0000256" key="2">
    <source>
        <dbReference type="SAM" id="Coils"/>
    </source>
</evidence>
<organism evidence="3 4">
    <name type="scientific">Asaia bogorensis</name>
    <dbReference type="NCBI Taxonomy" id="91915"/>
    <lineage>
        <taxon>Bacteria</taxon>
        <taxon>Pseudomonadati</taxon>
        <taxon>Pseudomonadota</taxon>
        <taxon>Alphaproteobacteria</taxon>
        <taxon>Acetobacterales</taxon>
        <taxon>Acetobacteraceae</taxon>
        <taxon>Asaia</taxon>
    </lineage>
</organism>
<dbReference type="RefSeq" id="WP_023979444.1">
    <property type="nucleotide sequence ID" value="NZ_CBLX010000024.1"/>
</dbReference>
<dbReference type="AlphaFoldDB" id="A0A060QIJ9"/>
<comment type="similarity">
    <text evidence="1">Belongs to the FrmR/RcnR family.</text>
</comment>
<accession>A0A060QIJ9</accession>
<comment type="caution">
    <text evidence="3">The sequence shown here is derived from an EMBL/GenBank/DDBJ whole genome shotgun (WGS) entry which is preliminary data.</text>
</comment>
<dbReference type="Proteomes" id="UP000027583">
    <property type="component" value="Unassembled WGS sequence"/>
</dbReference>
<dbReference type="Gene3D" id="1.20.58.1000">
    <property type="entry name" value="Metal-sensitive repressor, helix protomer"/>
    <property type="match status" value="1"/>
</dbReference>
<dbReference type="Pfam" id="PF02583">
    <property type="entry name" value="Trns_repr_metal"/>
    <property type="match status" value="1"/>
</dbReference>
<dbReference type="GO" id="GO:0045892">
    <property type="term" value="P:negative regulation of DNA-templated transcription"/>
    <property type="evidence" value="ECO:0007669"/>
    <property type="project" value="UniProtKB-ARBA"/>
</dbReference>
<dbReference type="eggNOG" id="COG1937">
    <property type="taxonomic scope" value="Bacteria"/>
</dbReference>
<dbReference type="GO" id="GO:0003677">
    <property type="term" value="F:DNA binding"/>
    <property type="evidence" value="ECO:0007669"/>
    <property type="project" value="InterPro"/>
</dbReference>
<evidence type="ECO:0000313" key="3">
    <source>
        <dbReference type="EMBL" id="CDG40999.1"/>
    </source>
</evidence>